<proteinExistence type="predicted"/>
<dbReference type="Pfam" id="PF00246">
    <property type="entry name" value="Peptidase_M14"/>
    <property type="match status" value="1"/>
</dbReference>
<comment type="cofactor">
    <cofactor evidence="1">
        <name>Zn(2+)</name>
        <dbReference type="ChEBI" id="CHEBI:29105"/>
    </cofactor>
</comment>
<dbReference type="Gene3D" id="3.40.630.10">
    <property type="entry name" value="Zn peptidases"/>
    <property type="match status" value="1"/>
</dbReference>
<evidence type="ECO:0000256" key="1">
    <source>
        <dbReference type="ARBA" id="ARBA00001947"/>
    </source>
</evidence>
<name>A0A0F8XMI5_9ZZZZ</name>
<dbReference type="PROSITE" id="PS52035">
    <property type="entry name" value="PEPTIDASE_M14"/>
    <property type="match status" value="1"/>
</dbReference>
<feature type="domain" description="Peptidase M14" evidence="2">
    <location>
        <begin position="125"/>
        <end position="238"/>
    </location>
</feature>
<accession>A0A0F8XMI5</accession>
<protein>
    <recommendedName>
        <fullName evidence="2">Peptidase M14 domain-containing protein</fullName>
    </recommendedName>
</protein>
<organism evidence="3">
    <name type="scientific">marine sediment metagenome</name>
    <dbReference type="NCBI Taxonomy" id="412755"/>
    <lineage>
        <taxon>unclassified sequences</taxon>
        <taxon>metagenomes</taxon>
        <taxon>ecological metagenomes</taxon>
    </lineage>
</organism>
<dbReference type="InterPro" id="IPR050821">
    <property type="entry name" value="Cytosolic_carboxypeptidase"/>
</dbReference>
<reference evidence="3" key="1">
    <citation type="journal article" date="2015" name="Nature">
        <title>Complex archaea that bridge the gap between prokaryotes and eukaryotes.</title>
        <authorList>
            <person name="Spang A."/>
            <person name="Saw J.H."/>
            <person name="Jorgensen S.L."/>
            <person name="Zaremba-Niedzwiedzka K."/>
            <person name="Martijn J."/>
            <person name="Lind A.E."/>
            <person name="van Eijk R."/>
            <person name="Schleper C."/>
            <person name="Guy L."/>
            <person name="Ettema T.J."/>
        </authorList>
    </citation>
    <scope>NUCLEOTIDE SEQUENCE</scope>
</reference>
<dbReference type="GO" id="GO:0006508">
    <property type="term" value="P:proteolysis"/>
    <property type="evidence" value="ECO:0007669"/>
    <property type="project" value="InterPro"/>
</dbReference>
<sequence>MKEFSFIVSLLLTAVSTAQISMDTNYAGANVIIDSVAVDTVYFRPDLRTTQGKWFYWNFRAVSNVAKKWYFKANDDNILTSLGASFSTDGGNSWQWINQDDNLGPNLFSYTFEGDDATVRLSIGQPYTEKNFKRYIESYKNDDRLKLSVLTTTRKGREVERMTISDFSIEPRYKILITSRHHACEMMSNYMVEGIVGSLLSDDPKMVSLLKNAEITIIPFVDKDGVEEGDQGKNRWPR</sequence>
<dbReference type="InterPro" id="IPR000834">
    <property type="entry name" value="Peptidase_M14"/>
</dbReference>
<gene>
    <name evidence="3" type="ORF">LCGC14_2926460</name>
</gene>
<dbReference type="EMBL" id="LAZR01058299">
    <property type="protein sequence ID" value="KKK70193.1"/>
    <property type="molecule type" value="Genomic_DNA"/>
</dbReference>
<dbReference type="GO" id="GO:0004181">
    <property type="term" value="F:metallocarboxypeptidase activity"/>
    <property type="evidence" value="ECO:0007669"/>
    <property type="project" value="InterPro"/>
</dbReference>
<evidence type="ECO:0000313" key="3">
    <source>
        <dbReference type="EMBL" id="KKK70193.1"/>
    </source>
</evidence>
<feature type="non-terminal residue" evidence="3">
    <location>
        <position position="238"/>
    </location>
</feature>
<dbReference type="AlphaFoldDB" id="A0A0F8XMI5"/>
<dbReference type="PANTHER" id="PTHR12756:SF11">
    <property type="entry name" value="CYTOSOLIC CARBOXYPEPTIDASE 1"/>
    <property type="match status" value="1"/>
</dbReference>
<dbReference type="PANTHER" id="PTHR12756">
    <property type="entry name" value="CYTOSOLIC CARBOXYPEPTIDASE"/>
    <property type="match status" value="1"/>
</dbReference>
<comment type="caution">
    <text evidence="3">The sequence shown here is derived from an EMBL/GenBank/DDBJ whole genome shotgun (WGS) entry which is preliminary data.</text>
</comment>
<dbReference type="GO" id="GO:0008270">
    <property type="term" value="F:zinc ion binding"/>
    <property type="evidence" value="ECO:0007669"/>
    <property type="project" value="InterPro"/>
</dbReference>
<evidence type="ECO:0000259" key="2">
    <source>
        <dbReference type="PROSITE" id="PS52035"/>
    </source>
</evidence>
<dbReference type="SUPFAM" id="SSF53187">
    <property type="entry name" value="Zn-dependent exopeptidases"/>
    <property type="match status" value="1"/>
</dbReference>